<dbReference type="EnsemblPlants" id="AUR62006361-RA">
    <property type="protein sequence ID" value="AUR62006361-RA:cds"/>
    <property type="gene ID" value="AUR62006361"/>
</dbReference>
<dbReference type="AlphaFoldDB" id="A0A803L3C2"/>
<reference evidence="6" key="2">
    <citation type="submission" date="2021-03" db="UniProtKB">
        <authorList>
            <consortium name="EnsemblPlants"/>
        </authorList>
    </citation>
    <scope>IDENTIFICATION</scope>
</reference>
<dbReference type="Proteomes" id="UP000596660">
    <property type="component" value="Unplaced"/>
</dbReference>
<dbReference type="PANTHER" id="PTHR22835:SF517">
    <property type="entry name" value="GDSL-LIKE LIPASE_ACYLHYDROLASE FAMILY PROTEIN, EXPRESSED"/>
    <property type="match status" value="1"/>
</dbReference>
<comment type="similarity">
    <text evidence="1">Belongs to the 'GDSL' lipolytic enzyme family.</text>
</comment>
<name>A0A803L3C2_CHEQI</name>
<feature type="chain" id="PRO_5030520981" evidence="5">
    <location>
        <begin position="25"/>
        <end position="673"/>
    </location>
</feature>
<keyword evidence="7" id="KW-1185">Reference proteome</keyword>
<evidence type="ECO:0000256" key="5">
    <source>
        <dbReference type="SAM" id="SignalP"/>
    </source>
</evidence>
<dbReference type="Pfam" id="PF00657">
    <property type="entry name" value="Lipase_GDSL"/>
    <property type="match status" value="2"/>
</dbReference>
<evidence type="ECO:0000256" key="4">
    <source>
        <dbReference type="ARBA" id="ARBA00023180"/>
    </source>
</evidence>
<keyword evidence="4" id="KW-0325">Glycoprotein</keyword>
<dbReference type="InterPro" id="IPR001087">
    <property type="entry name" value="GDSL"/>
</dbReference>
<proteinExistence type="inferred from homology"/>
<dbReference type="PANTHER" id="PTHR22835">
    <property type="entry name" value="ZINC FINGER FYVE DOMAIN CONTAINING PROTEIN"/>
    <property type="match status" value="1"/>
</dbReference>
<evidence type="ECO:0000313" key="7">
    <source>
        <dbReference type="Proteomes" id="UP000596660"/>
    </source>
</evidence>
<dbReference type="Gramene" id="AUR62006361-RA">
    <property type="protein sequence ID" value="AUR62006361-RA:cds"/>
    <property type="gene ID" value="AUR62006361"/>
</dbReference>
<evidence type="ECO:0000313" key="6">
    <source>
        <dbReference type="EnsemblPlants" id="AUR62006361-RA:cds"/>
    </source>
</evidence>
<keyword evidence="2 5" id="KW-0732">Signal</keyword>
<sequence>MEHFLFRLFMQSLLLSSVLLCASATNITRDRNVVGDSLVSKRDLIRLTRQIEAIYQFGDSLSDTGNYIREVNGEESTYSRLPYGQSYHPTGRASDGLIMVDYIAMFFHLPLLNPYLAKGSDFRHGANFAVIGATANGKYNSLGRQLDWFKYHLRTTYHNSIAIKRKLQKSLVLMGEIGGNDFNGPFNQGKSIKEVAKLVPGVVQTIKNAIEEVIKLGATNIVVPGNFPIGCVPLYLAKFATNDTSKYDKLWCLKDYNNFAKFYNIKLIRAIKQLQQKHPDVAIVYGDYYSALIWVIANAQQLGIEQDDTKKACCGYGYNPYNFGTTGCGSPGSPICQDPSKRISWDGIHLTQQGYKGVGDQLLEQFVPFDAIYQFGDSLSDTGNYVLEPNSNTVYNRLPYGQTTQPTGRASDGLIMVDYIASYFNLPQLNPYLATGSDFTHGANFAIIGATANGGLNVNSLAKELDWFKTHLNSTYSNPAGKTIEEVYKLVPGVIKTIHDAVEEVISLGATNIVVPGNFPIGCVPLYLVKFETNDTSKYDELHCLIDYNNFAKSYNQQLLQAINQLQNEHPDVAIVYGDYYSALTSVISNARQLGFEEGGTEKACCGTGNNPYNFGDKSCGSPGALVCPNPSKRVSWDGVHMTQEGNKNVGQQLIKQFVSALQKHIRRRRSRQ</sequence>
<accession>A0A803L3C2</accession>
<protein>
    <submittedName>
        <fullName evidence="6">Uncharacterized protein</fullName>
    </submittedName>
</protein>
<dbReference type="CDD" id="cd01837">
    <property type="entry name" value="SGNH_plant_lipase_like"/>
    <property type="match status" value="2"/>
</dbReference>
<reference evidence="6" key="1">
    <citation type="journal article" date="2017" name="Nature">
        <title>The genome of Chenopodium quinoa.</title>
        <authorList>
            <person name="Jarvis D.E."/>
            <person name="Ho Y.S."/>
            <person name="Lightfoot D.J."/>
            <person name="Schmoeckel S.M."/>
            <person name="Li B."/>
            <person name="Borm T.J.A."/>
            <person name="Ohyanagi H."/>
            <person name="Mineta K."/>
            <person name="Michell C.T."/>
            <person name="Saber N."/>
            <person name="Kharbatia N.M."/>
            <person name="Rupper R.R."/>
            <person name="Sharp A.R."/>
            <person name="Dally N."/>
            <person name="Boughton B.A."/>
            <person name="Woo Y.H."/>
            <person name="Gao G."/>
            <person name="Schijlen E.G.W.M."/>
            <person name="Guo X."/>
            <person name="Momin A.A."/>
            <person name="Negrao S."/>
            <person name="Al-Babili S."/>
            <person name="Gehring C."/>
            <person name="Roessner U."/>
            <person name="Jung C."/>
            <person name="Murphy K."/>
            <person name="Arold S.T."/>
            <person name="Gojobori T."/>
            <person name="van der Linden C.G."/>
            <person name="van Loo E.N."/>
            <person name="Jellen E.N."/>
            <person name="Maughan P.J."/>
            <person name="Tester M."/>
        </authorList>
    </citation>
    <scope>NUCLEOTIDE SEQUENCE [LARGE SCALE GENOMIC DNA]</scope>
    <source>
        <strain evidence="6">cv. PI 614886</strain>
    </source>
</reference>
<organism evidence="6 7">
    <name type="scientific">Chenopodium quinoa</name>
    <name type="common">Quinoa</name>
    <dbReference type="NCBI Taxonomy" id="63459"/>
    <lineage>
        <taxon>Eukaryota</taxon>
        <taxon>Viridiplantae</taxon>
        <taxon>Streptophyta</taxon>
        <taxon>Embryophyta</taxon>
        <taxon>Tracheophyta</taxon>
        <taxon>Spermatophyta</taxon>
        <taxon>Magnoliopsida</taxon>
        <taxon>eudicotyledons</taxon>
        <taxon>Gunneridae</taxon>
        <taxon>Pentapetalae</taxon>
        <taxon>Caryophyllales</taxon>
        <taxon>Chenopodiaceae</taxon>
        <taxon>Chenopodioideae</taxon>
        <taxon>Atripliceae</taxon>
        <taxon>Chenopodium</taxon>
    </lineage>
</organism>
<evidence type="ECO:0000256" key="3">
    <source>
        <dbReference type="ARBA" id="ARBA00022801"/>
    </source>
</evidence>
<dbReference type="InterPro" id="IPR036514">
    <property type="entry name" value="SGNH_hydro_sf"/>
</dbReference>
<dbReference type="SUPFAM" id="SSF52266">
    <property type="entry name" value="SGNH hydrolase"/>
    <property type="match status" value="1"/>
</dbReference>
<feature type="signal peptide" evidence="5">
    <location>
        <begin position="1"/>
        <end position="24"/>
    </location>
</feature>
<dbReference type="OMA" id="NCIRESH"/>
<dbReference type="InterPro" id="IPR035669">
    <property type="entry name" value="SGNH_plant_lipase-like"/>
</dbReference>
<evidence type="ECO:0000256" key="2">
    <source>
        <dbReference type="ARBA" id="ARBA00022729"/>
    </source>
</evidence>
<dbReference type="GO" id="GO:0016788">
    <property type="term" value="F:hydrolase activity, acting on ester bonds"/>
    <property type="evidence" value="ECO:0007669"/>
    <property type="project" value="InterPro"/>
</dbReference>
<evidence type="ECO:0000256" key="1">
    <source>
        <dbReference type="ARBA" id="ARBA00008668"/>
    </source>
</evidence>
<keyword evidence="3" id="KW-0378">Hydrolase</keyword>
<dbReference type="Gene3D" id="3.40.50.1110">
    <property type="entry name" value="SGNH hydrolase"/>
    <property type="match status" value="2"/>
</dbReference>